<dbReference type="RefSeq" id="WP_207279082.1">
    <property type="nucleotide sequence ID" value="NZ_JAFLEQ010000015.1"/>
</dbReference>
<reference evidence="2" key="1">
    <citation type="submission" date="2021-03" db="EMBL/GenBank/DDBJ databases">
        <authorList>
            <person name="Sun Q."/>
        </authorList>
    </citation>
    <scope>NUCLEOTIDE SEQUENCE</scope>
    <source>
        <strain evidence="2">CCM 8862</strain>
    </source>
</reference>
<gene>
    <name evidence="2" type="ORF">JZY06_08240</name>
</gene>
<accession>A0A939E364</accession>
<evidence type="ECO:0000259" key="1">
    <source>
        <dbReference type="Pfam" id="PF00364"/>
    </source>
</evidence>
<feature type="domain" description="Lipoyl-binding" evidence="1">
    <location>
        <begin position="9"/>
        <end position="66"/>
    </location>
</feature>
<name>A0A939E364_9CORY</name>
<evidence type="ECO:0000313" key="3">
    <source>
        <dbReference type="Proteomes" id="UP000664332"/>
    </source>
</evidence>
<dbReference type="EMBL" id="JAFLEQ010000015">
    <property type="protein sequence ID" value="MBN9644597.1"/>
    <property type="molecule type" value="Genomic_DNA"/>
</dbReference>
<comment type="caution">
    <text evidence="2">The sequence shown here is derived from an EMBL/GenBank/DDBJ whole genome shotgun (WGS) entry which is preliminary data.</text>
</comment>
<dbReference type="SUPFAM" id="SSF51230">
    <property type="entry name" value="Single hybrid motif"/>
    <property type="match status" value="1"/>
</dbReference>
<organism evidence="2 3">
    <name type="scientific">Corynebacterium mendelii</name>
    <dbReference type="NCBI Taxonomy" id="2765362"/>
    <lineage>
        <taxon>Bacteria</taxon>
        <taxon>Bacillati</taxon>
        <taxon>Actinomycetota</taxon>
        <taxon>Actinomycetes</taxon>
        <taxon>Mycobacteriales</taxon>
        <taxon>Corynebacteriaceae</taxon>
        <taxon>Corynebacterium</taxon>
    </lineage>
</organism>
<evidence type="ECO:0000313" key="2">
    <source>
        <dbReference type="EMBL" id="MBN9644597.1"/>
    </source>
</evidence>
<dbReference type="InterPro" id="IPR000089">
    <property type="entry name" value="Biotin_lipoyl"/>
</dbReference>
<dbReference type="Gene3D" id="2.40.50.100">
    <property type="match status" value="1"/>
</dbReference>
<dbReference type="InterPro" id="IPR011053">
    <property type="entry name" value="Single_hybrid_motif"/>
</dbReference>
<sequence>MDICAPFAGIVHHKVAAGEPVDAGAVVATVETVKLEASVTAVSPGIVAEWLVDDCGDITGGDPIARFTPAAT</sequence>
<dbReference type="Proteomes" id="UP000664332">
    <property type="component" value="Unassembled WGS sequence"/>
</dbReference>
<proteinExistence type="predicted"/>
<protein>
    <submittedName>
        <fullName evidence="2">Acetyl-CoA carboxylase biotin carboxyl carrier protein subunit</fullName>
    </submittedName>
</protein>
<keyword evidence="3" id="KW-1185">Reference proteome</keyword>
<dbReference type="AlphaFoldDB" id="A0A939E364"/>
<dbReference type="Pfam" id="PF00364">
    <property type="entry name" value="Biotin_lipoyl"/>
    <property type="match status" value="1"/>
</dbReference>